<dbReference type="PROSITE" id="PS51257">
    <property type="entry name" value="PROKAR_LIPOPROTEIN"/>
    <property type="match status" value="1"/>
</dbReference>
<evidence type="ECO:0000313" key="3">
    <source>
        <dbReference type="EMBL" id="MXO50708.1"/>
    </source>
</evidence>
<dbReference type="AlphaFoldDB" id="A0A844Y0M9"/>
<accession>A0A844Y0M9</accession>
<dbReference type="Proteomes" id="UP000444185">
    <property type="component" value="Unassembled WGS sequence"/>
</dbReference>
<comment type="caution">
    <text evidence="3">The sequence shown here is derived from an EMBL/GenBank/DDBJ whole genome shotgun (WGS) entry which is preliminary data.</text>
</comment>
<keyword evidence="2" id="KW-0732">Signal</keyword>
<feature type="region of interest" description="Disordered" evidence="1">
    <location>
        <begin position="25"/>
        <end position="44"/>
    </location>
</feature>
<feature type="chain" id="PRO_5032772586" evidence="2">
    <location>
        <begin position="23"/>
        <end position="210"/>
    </location>
</feature>
<feature type="signal peptide" evidence="2">
    <location>
        <begin position="1"/>
        <end position="22"/>
    </location>
</feature>
<protein>
    <submittedName>
        <fullName evidence="3">Uncharacterized protein</fullName>
    </submittedName>
</protein>
<feature type="compositionally biased region" description="Low complexity" evidence="1">
    <location>
        <begin position="25"/>
        <end position="36"/>
    </location>
</feature>
<gene>
    <name evidence="3" type="ORF">GRI42_05240</name>
</gene>
<organism evidence="3 4">
    <name type="scientific">Qipengyuania gaetbuli</name>
    <dbReference type="NCBI Taxonomy" id="266952"/>
    <lineage>
        <taxon>Bacteria</taxon>
        <taxon>Pseudomonadati</taxon>
        <taxon>Pseudomonadota</taxon>
        <taxon>Alphaproteobacteria</taxon>
        <taxon>Sphingomonadales</taxon>
        <taxon>Erythrobacteraceae</taxon>
        <taxon>Qipengyuania</taxon>
    </lineage>
</organism>
<keyword evidence="4" id="KW-1185">Reference proteome</keyword>
<evidence type="ECO:0000256" key="2">
    <source>
        <dbReference type="SAM" id="SignalP"/>
    </source>
</evidence>
<evidence type="ECO:0000256" key="1">
    <source>
        <dbReference type="SAM" id="MobiDB-lite"/>
    </source>
</evidence>
<proteinExistence type="predicted"/>
<reference evidence="3 4" key="1">
    <citation type="submission" date="2019-12" db="EMBL/GenBank/DDBJ databases">
        <title>Genomic-based taxomic classification of the family Erythrobacteraceae.</title>
        <authorList>
            <person name="Xu L."/>
        </authorList>
    </citation>
    <scope>NUCLEOTIDE SEQUENCE [LARGE SCALE GENOMIC DNA]</scope>
    <source>
        <strain evidence="3 4">DSM 16225</strain>
    </source>
</reference>
<evidence type="ECO:0000313" key="4">
    <source>
        <dbReference type="Proteomes" id="UP000444185"/>
    </source>
</evidence>
<dbReference type="OrthoDB" id="7408950at2"/>
<dbReference type="EMBL" id="WTYF01000004">
    <property type="protein sequence ID" value="MXO50708.1"/>
    <property type="molecule type" value="Genomic_DNA"/>
</dbReference>
<name>A0A844Y0M9_9SPHN</name>
<sequence>MKSLPLALLPVALLLACSPAEVAEGEPQQSPQLPEPEVAESPDPGQNCLLLVWSEQDAPDVEFDRKHDTVKGGAISCATGTSASQFEAAIAALRDAARSGDKERLLREVGIPLLYIDAKGDRRELTGDEIDTLFDEVFDARMIALLQNLDLSQMTVEKDQGAFFELGSLWLVVDATGGRPRVVTVNRQALGEAAEAARRQADKGRGQILD</sequence>
<dbReference type="RefSeq" id="WP_160607283.1">
    <property type="nucleotide sequence ID" value="NZ_WTYF01000004.1"/>
</dbReference>